<feature type="domain" description="RSE1/DDB1/CPSF1 first beta-propeller" evidence="1">
    <location>
        <begin position="55"/>
        <end position="451"/>
    </location>
</feature>
<dbReference type="SUPFAM" id="SSF50978">
    <property type="entry name" value="WD40 repeat-like"/>
    <property type="match status" value="1"/>
</dbReference>
<dbReference type="Pfam" id="PF10433">
    <property type="entry name" value="Beta-prop_RSE1_1st"/>
    <property type="match status" value="1"/>
</dbReference>
<dbReference type="PANTHER" id="PTHR10644">
    <property type="entry name" value="DNA REPAIR/RNA PROCESSING CPSF FAMILY"/>
    <property type="match status" value="1"/>
</dbReference>
<keyword evidence="4" id="KW-1185">Reference proteome</keyword>
<name>A0AAJ0HGQ0_9PEZI</name>
<evidence type="ECO:0000259" key="1">
    <source>
        <dbReference type="Pfam" id="PF10433"/>
    </source>
</evidence>
<dbReference type="EMBL" id="JAUIQD010000004">
    <property type="protein sequence ID" value="KAK3352348.1"/>
    <property type="molecule type" value="Genomic_DNA"/>
</dbReference>
<dbReference type="Pfam" id="PF23726">
    <property type="entry name" value="Beta-prop_RSE1_2nd"/>
    <property type="match status" value="1"/>
</dbReference>
<evidence type="ECO:0000313" key="3">
    <source>
        <dbReference type="EMBL" id="KAK3352348.1"/>
    </source>
</evidence>
<proteinExistence type="predicted"/>
<organism evidence="3 4">
    <name type="scientific">Lasiosphaeria hispida</name>
    <dbReference type="NCBI Taxonomy" id="260671"/>
    <lineage>
        <taxon>Eukaryota</taxon>
        <taxon>Fungi</taxon>
        <taxon>Dikarya</taxon>
        <taxon>Ascomycota</taxon>
        <taxon>Pezizomycotina</taxon>
        <taxon>Sordariomycetes</taxon>
        <taxon>Sordariomycetidae</taxon>
        <taxon>Sordariales</taxon>
        <taxon>Lasiosphaeriaceae</taxon>
        <taxon>Lasiosphaeria</taxon>
    </lineage>
</organism>
<dbReference type="InterPro" id="IPR015943">
    <property type="entry name" value="WD40/YVTN_repeat-like_dom_sf"/>
</dbReference>
<reference evidence="3" key="2">
    <citation type="submission" date="2023-06" db="EMBL/GenBank/DDBJ databases">
        <authorList>
            <consortium name="Lawrence Berkeley National Laboratory"/>
            <person name="Haridas S."/>
            <person name="Hensen N."/>
            <person name="Bonometti L."/>
            <person name="Westerberg I."/>
            <person name="Brannstrom I.O."/>
            <person name="Guillou S."/>
            <person name="Cros-Aarteil S."/>
            <person name="Calhoun S."/>
            <person name="Kuo A."/>
            <person name="Mondo S."/>
            <person name="Pangilinan J."/>
            <person name="Riley R."/>
            <person name="Labutti K."/>
            <person name="Andreopoulos B."/>
            <person name="Lipzen A."/>
            <person name="Chen C."/>
            <person name="Yanf M."/>
            <person name="Daum C."/>
            <person name="Ng V."/>
            <person name="Clum A."/>
            <person name="Steindorff A."/>
            <person name="Ohm R."/>
            <person name="Martin F."/>
            <person name="Silar P."/>
            <person name="Natvig D."/>
            <person name="Lalanne C."/>
            <person name="Gautier V."/>
            <person name="Ament-Velasquez S.L."/>
            <person name="Kruys A."/>
            <person name="Hutchinson M.I."/>
            <person name="Powell A.J."/>
            <person name="Barry K."/>
            <person name="Miller A.N."/>
            <person name="Grigoriev I.V."/>
            <person name="Debuchy R."/>
            <person name="Gladieux P."/>
            <person name="Thoren M.H."/>
            <person name="Johannesson H."/>
        </authorList>
    </citation>
    <scope>NUCLEOTIDE SEQUENCE</scope>
    <source>
        <strain evidence="3">CBS 955.72</strain>
    </source>
</reference>
<dbReference type="InterPro" id="IPR018846">
    <property type="entry name" value="Beta-prop_RSE1/DDB1/CPSF1_1st"/>
</dbReference>
<dbReference type="InterPro" id="IPR050358">
    <property type="entry name" value="RSE1/DDB1/CFT1"/>
</dbReference>
<accession>A0AAJ0HGQ0</accession>
<protein>
    <submittedName>
        <fullName evidence="3">Mono-functional DNA-alkylating methyl methanesulfonate N-term-domain-containing protein</fullName>
    </submittedName>
</protein>
<evidence type="ECO:0000313" key="4">
    <source>
        <dbReference type="Proteomes" id="UP001275084"/>
    </source>
</evidence>
<evidence type="ECO:0000259" key="2">
    <source>
        <dbReference type="Pfam" id="PF23726"/>
    </source>
</evidence>
<dbReference type="Proteomes" id="UP001275084">
    <property type="component" value="Unassembled WGS sequence"/>
</dbReference>
<feature type="domain" description="RSE1/DDB1/CPSF1 second beta-propeller" evidence="2">
    <location>
        <begin position="556"/>
        <end position="820"/>
    </location>
</feature>
<dbReference type="InterPro" id="IPR058543">
    <property type="entry name" value="Beta-prop_RSE1/DDB1/CPSF1_2nd"/>
</dbReference>
<sequence length="1320" mass="147710">MAFQTNVLREGEWVTETMTVDALLKANNPGQKKQRLLKPPQCGLLTRTVVESHLVNSILPIRLRSPQRNDVAFVGDHEVRVCELRRDGRLKEIARKSDFGSRIRNACVIGSFDIKDDDGDEASLAFPVKTEDNDSTHFPFSASNPAGTPTQLPPQVLMLVLECGDSVFLFLRPGSGGRPEFATSRFVRPREQLVYPGFHLAIDPSSRYAALACAQDFFVVYELESLETLGQKYTRNEPLNPVKNYRPRSVQGVIHKVNFLYPRPGDDNHIILLLIIVRNGRSRMVTYEWKVGDDLKAVFAEEKHGHRMPVENQMPVLLIPLTVRSAFIAISPNQVAVCTEGLYGPPNFETIEMETPPATRNFHGRREPLWTAWARPFRLSPYFKTRDCIYLAREDGVVIFIEADRESALDRSTFMDTFDSNISTAFTCMFDQYTDVLILGSDSGPGAIWKVPARQPLELLGTLPNWSPSVDFITTDEFSTWNQEIGSNGNKMVPWQGCQLRQPDRVFATSGRGKKGSITEYRYGLRANIALDLEYGTEIKEAWLFPSSHSPASQKFHMLLSMPGCSALLRISEDFSQAKETSSDDENPYDLSSPTLAVVYSDRLVVQVTTAFVALVAGDKSFRFPISEILRCDPQVSVSDACVLDDCIAISTHTSTQFEIHTIKIDTTEPTQPFLVHNQTIKVNGDITCLSLGANYTILAGLWHGGRALLAKGSLQQMVDKLEIIDLSQALIGKGHIVRGDGLSSVEAIASIISVWGSILVGTRSGEVIKMTGTTVEYEKFGTTTAKITRNQQSDKTEPTVLVSCDKNLVLLRNQGLGSGLFDSSRSKDKLRVWPVEANNLAASAPPVDYGIAVDISFSNYDTTLLVISGSKILLTEMNHEPGPVHRYLPVEGTPMKVIYSQSLQCLIAAVSRDDKPTLMFIDPDSGEDLGRPTEKKTNSPVDFISGLGRPGDRIFGLAEWEFKKDGNVWRYILVSTRDGRLIVISAEKGEARDDGPPPIRYWMRFQKKGFDRPVYSVVGYDEGLIYCVGQTIHWDVLDTTEKRLKHIKSFELASPATSLRVVNGKLMALTSRDSLEIIDHSSGDSEKMGQGHVDPKTRNAIHMMELAGTSPDEPLGSVVLLADRDCGIAGLWVPWQSPGRDCEVILEAELPTSIRRFRRGRTRPIWEQGQHTPKYGRLASTVDDAEILGISLDGSMQHFTLLSIDIWRFLRFIQNIALTNEELYPFTHKRDVHYGEFDPEPRLDRGLDMHVDGDMLRRCLERRALERLVSWPSHESRFAELLDELDDGRYTAGLTADGGREQYFKLAYDILDYFLRPVL</sequence>
<dbReference type="Gene3D" id="2.130.10.10">
    <property type="entry name" value="YVTN repeat-like/Quinoprotein amine dehydrogenase"/>
    <property type="match status" value="2"/>
</dbReference>
<dbReference type="InterPro" id="IPR036322">
    <property type="entry name" value="WD40_repeat_dom_sf"/>
</dbReference>
<gene>
    <name evidence="3" type="ORF">B0T25DRAFT_455817</name>
</gene>
<reference evidence="3" key="1">
    <citation type="journal article" date="2023" name="Mol. Phylogenet. Evol.">
        <title>Genome-scale phylogeny and comparative genomics of the fungal order Sordariales.</title>
        <authorList>
            <person name="Hensen N."/>
            <person name="Bonometti L."/>
            <person name="Westerberg I."/>
            <person name="Brannstrom I.O."/>
            <person name="Guillou S."/>
            <person name="Cros-Aarteil S."/>
            <person name="Calhoun S."/>
            <person name="Haridas S."/>
            <person name="Kuo A."/>
            <person name="Mondo S."/>
            <person name="Pangilinan J."/>
            <person name="Riley R."/>
            <person name="LaButti K."/>
            <person name="Andreopoulos B."/>
            <person name="Lipzen A."/>
            <person name="Chen C."/>
            <person name="Yan M."/>
            <person name="Daum C."/>
            <person name="Ng V."/>
            <person name="Clum A."/>
            <person name="Steindorff A."/>
            <person name="Ohm R.A."/>
            <person name="Martin F."/>
            <person name="Silar P."/>
            <person name="Natvig D.O."/>
            <person name="Lalanne C."/>
            <person name="Gautier V."/>
            <person name="Ament-Velasquez S.L."/>
            <person name="Kruys A."/>
            <person name="Hutchinson M.I."/>
            <person name="Powell A.J."/>
            <person name="Barry K."/>
            <person name="Miller A.N."/>
            <person name="Grigoriev I.V."/>
            <person name="Debuchy R."/>
            <person name="Gladieux P."/>
            <person name="Hiltunen Thoren M."/>
            <person name="Johannesson H."/>
        </authorList>
    </citation>
    <scope>NUCLEOTIDE SEQUENCE</scope>
    <source>
        <strain evidence="3">CBS 955.72</strain>
    </source>
</reference>
<comment type="caution">
    <text evidence="3">The sequence shown here is derived from an EMBL/GenBank/DDBJ whole genome shotgun (WGS) entry which is preliminary data.</text>
</comment>